<dbReference type="GO" id="GO:0045892">
    <property type="term" value="P:negative regulation of DNA-templated transcription"/>
    <property type="evidence" value="ECO:0007669"/>
    <property type="project" value="TreeGrafter"/>
</dbReference>
<dbReference type="Pfam" id="PF09339">
    <property type="entry name" value="HTH_IclR"/>
    <property type="match status" value="1"/>
</dbReference>
<dbReference type="PANTHER" id="PTHR30136">
    <property type="entry name" value="HELIX-TURN-HELIX TRANSCRIPTIONAL REGULATOR, ICLR FAMILY"/>
    <property type="match status" value="1"/>
</dbReference>
<evidence type="ECO:0000259" key="5">
    <source>
        <dbReference type="PROSITE" id="PS51077"/>
    </source>
</evidence>
<dbReference type="KEGG" id="rom:EI983_03820"/>
<dbReference type="InterPro" id="IPR029016">
    <property type="entry name" value="GAF-like_dom_sf"/>
</dbReference>
<sequence length="280" mass="30910">MDTAPAKRTRGRPRKHHTDADTGTVQALDRGLHLLSLLSREHRITLSNLAMQAGMPPSTAHRLLMTLQSQKFADFDETTQEWMIGVEAFRIGSGFLRRINLVEASRDVMHNLMTRTGETANLAIADDGDVVFVSQVETYHPIRAFFRPGARSAMHASGAGKALLAQLSKEELERLLQKKGLPEFTPKTLTRPDALIADLEQSRKRGWAFDDEERYAGMRCIAAPVFNAYGAAVAGISVSGPTVRFDEERIQRFSLEVRRAAAELTEKIGGQISDHATATG</sequence>
<evidence type="ECO:0000256" key="2">
    <source>
        <dbReference type="ARBA" id="ARBA00023125"/>
    </source>
</evidence>
<dbReference type="InterPro" id="IPR036390">
    <property type="entry name" value="WH_DNA-bd_sf"/>
</dbReference>
<dbReference type="GO" id="GO:0003677">
    <property type="term" value="F:DNA binding"/>
    <property type="evidence" value="ECO:0007669"/>
    <property type="project" value="UniProtKB-KW"/>
</dbReference>
<dbReference type="SUPFAM" id="SSF46785">
    <property type="entry name" value="Winged helix' DNA-binding domain"/>
    <property type="match status" value="1"/>
</dbReference>
<dbReference type="InterPro" id="IPR050707">
    <property type="entry name" value="HTH_MetabolicPath_Reg"/>
</dbReference>
<dbReference type="PANTHER" id="PTHR30136:SF24">
    <property type="entry name" value="HTH-TYPE TRANSCRIPTIONAL REPRESSOR ALLR"/>
    <property type="match status" value="1"/>
</dbReference>
<keyword evidence="8" id="KW-1185">Reference proteome</keyword>
<organism evidence="7 8">
    <name type="scientific">Roseovarius faecimaris</name>
    <dbReference type="NCBI Taxonomy" id="2494550"/>
    <lineage>
        <taxon>Bacteria</taxon>
        <taxon>Pseudomonadati</taxon>
        <taxon>Pseudomonadota</taxon>
        <taxon>Alphaproteobacteria</taxon>
        <taxon>Rhodobacterales</taxon>
        <taxon>Roseobacteraceae</taxon>
        <taxon>Roseovarius</taxon>
    </lineage>
</organism>
<dbReference type="PROSITE" id="PS51077">
    <property type="entry name" value="HTH_ICLR"/>
    <property type="match status" value="1"/>
</dbReference>
<dbReference type="GO" id="GO:0003700">
    <property type="term" value="F:DNA-binding transcription factor activity"/>
    <property type="evidence" value="ECO:0007669"/>
    <property type="project" value="TreeGrafter"/>
</dbReference>
<dbReference type="Pfam" id="PF01614">
    <property type="entry name" value="IclR_C"/>
    <property type="match status" value="1"/>
</dbReference>
<dbReference type="NCBIfam" id="NF045644">
    <property type="entry name" value="TransRegBhcR"/>
    <property type="match status" value="1"/>
</dbReference>
<dbReference type="OrthoDB" id="9807558at2"/>
<dbReference type="Gene3D" id="3.30.450.40">
    <property type="match status" value="1"/>
</dbReference>
<dbReference type="InterPro" id="IPR005471">
    <property type="entry name" value="Tscrpt_reg_IclR_N"/>
</dbReference>
<dbReference type="PROSITE" id="PS51078">
    <property type="entry name" value="ICLR_ED"/>
    <property type="match status" value="1"/>
</dbReference>
<accession>A0A6I6IMC7</accession>
<dbReference type="EMBL" id="CP034348">
    <property type="protein sequence ID" value="QGX97452.1"/>
    <property type="molecule type" value="Genomic_DNA"/>
</dbReference>
<evidence type="ECO:0000313" key="8">
    <source>
        <dbReference type="Proteomes" id="UP000428330"/>
    </source>
</evidence>
<feature type="region of interest" description="Disordered" evidence="4">
    <location>
        <begin position="1"/>
        <end position="22"/>
    </location>
</feature>
<dbReference type="Gene3D" id="1.10.10.10">
    <property type="entry name" value="Winged helix-like DNA-binding domain superfamily/Winged helix DNA-binding domain"/>
    <property type="match status" value="1"/>
</dbReference>
<feature type="domain" description="IclR-ED" evidence="6">
    <location>
        <begin position="87"/>
        <end position="270"/>
    </location>
</feature>
<evidence type="ECO:0000259" key="6">
    <source>
        <dbReference type="PROSITE" id="PS51078"/>
    </source>
</evidence>
<dbReference type="SMART" id="SM00346">
    <property type="entry name" value="HTH_ICLR"/>
    <property type="match status" value="1"/>
</dbReference>
<proteinExistence type="predicted"/>
<protein>
    <submittedName>
        <fullName evidence="7">IclR family transcriptional regulator</fullName>
    </submittedName>
</protein>
<dbReference type="RefSeq" id="WP_157706089.1">
    <property type="nucleotide sequence ID" value="NZ_CP034348.1"/>
</dbReference>
<keyword evidence="3" id="KW-0804">Transcription</keyword>
<evidence type="ECO:0000313" key="7">
    <source>
        <dbReference type="EMBL" id="QGX97452.1"/>
    </source>
</evidence>
<gene>
    <name evidence="7" type="ORF">EI983_03820</name>
</gene>
<feature type="domain" description="HTH iclR-type" evidence="5">
    <location>
        <begin position="25"/>
        <end position="86"/>
    </location>
</feature>
<reference evidence="8" key="1">
    <citation type="submission" date="2018-12" db="EMBL/GenBank/DDBJ databases">
        <title>Complete genome sequence of Roseovarius sp. MME-070.</title>
        <authorList>
            <person name="Nam Y.-D."/>
            <person name="Kang J."/>
            <person name="Chung W.-H."/>
            <person name="Park Y.S."/>
        </authorList>
    </citation>
    <scope>NUCLEOTIDE SEQUENCE [LARGE SCALE GENOMIC DNA]</scope>
    <source>
        <strain evidence="8">MME-070</strain>
    </source>
</reference>
<keyword evidence="2" id="KW-0238">DNA-binding</keyword>
<dbReference type="Proteomes" id="UP000428330">
    <property type="component" value="Chromosome"/>
</dbReference>
<name>A0A6I6IMC7_9RHOB</name>
<feature type="compositionally biased region" description="Basic residues" evidence="4">
    <location>
        <begin position="7"/>
        <end position="17"/>
    </location>
</feature>
<dbReference type="InterPro" id="IPR014757">
    <property type="entry name" value="Tscrpt_reg_IclR_C"/>
</dbReference>
<evidence type="ECO:0000256" key="4">
    <source>
        <dbReference type="SAM" id="MobiDB-lite"/>
    </source>
</evidence>
<keyword evidence="1" id="KW-0805">Transcription regulation</keyword>
<evidence type="ECO:0000256" key="1">
    <source>
        <dbReference type="ARBA" id="ARBA00023015"/>
    </source>
</evidence>
<dbReference type="InterPro" id="IPR054844">
    <property type="entry name" value="TransRegBhcR"/>
</dbReference>
<dbReference type="InterPro" id="IPR036388">
    <property type="entry name" value="WH-like_DNA-bd_sf"/>
</dbReference>
<evidence type="ECO:0000256" key="3">
    <source>
        <dbReference type="ARBA" id="ARBA00023163"/>
    </source>
</evidence>
<dbReference type="AlphaFoldDB" id="A0A6I6IMC7"/>
<dbReference type="SUPFAM" id="SSF55781">
    <property type="entry name" value="GAF domain-like"/>
    <property type="match status" value="1"/>
</dbReference>